<keyword evidence="6 14" id="KW-0406">Ion transport</keyword>
<accession>A0A8J9YX26</accession>
<keyword evidence="18" id="KW-1185">Reference proteome</keyword>
<dbReference type="EMBL" id="OV696698">
    <property type="protein sequence ID" value="CAH1243199.1"/>
    <property type="molecule type" value="Genomic_DNA"/>
</dbReference>
<keyword evidence="1 14" id="KW-0813">Transport</keyword>
<dbReference type="InterPro" id="IPR036734">
    <property type="entry name" value="Neur_chan_lig-bd_sf"/>
</dbReference>
<comment type="similarity">
    <text evidence="14">Belongs to the ligand-gated ion channel (TC 1.A.9) family.</text>
</comment>
<evidence type="ECO:0000256" key="7">
    <source>
        <dbReference type="ARBA" id="ARBA00023136"/>
    </source>
</evidence>
<keyword evidence="10" id="KW-0325">Glycoprotein</keyword>
<keyword evidence="8" id="KW-1015">Disulfide bond</keyword>
<reference evidence="17" key="1">
    <citation type="submission" date="2022-01" db="EMBL/GenBank/DDBJ databases">
        <authorList>
            <person name="Braso-Vives M."/>
        </authorList>
    </citation>
    <scope>NUCLEOTIDE SEQUENCE</scope>
</reference>
<dbReference type="Gene3D" id="1.20.58.390">
    <property type="entry name" value="Neurotransmitter-gated ion-channel transmembrane domain"/>
    <property type="match status" value="1"/>
</dbReference>
<dbReference type="Gene3D" id="2.70.170.10">
    <property type="entry name" value="Neurotransmitter-gated ion-channel ligand-binding domain"/>
    <property type="match status" value="1"/>
</dbReference>
<dbReference type="FunFam" id="1.20.58.390:FF:000130">
    <property type="entry name" value="Si:ch211-256e16.7"/>
    <property type="match status" value="1"/>
</dbReference>
<evidence type="ECO:0000259" key="16">
    <source>
        <dbReference type="Pfam" id="PF02932"/>
    </source>
</evidence>
<protein>
    <submittedName>
        <fullName evidence="17">CHRNA6 protein</fullName>
    </submittedName>
</protein>
<dbReference type="CDD" id="cd18997">
    <property type="entry name" value="LGIC_ECD_nAChR"/>
    <property type="match status" value="1"/>
</dbReference>
<dbReference type="GO" id="GO:0045211">
    <property type="term" value="C:postsynaptic membrane"/>
    <property type="evidence" value="ECO:0007669"/>
    <property type="project" value="InterPro"/>
</dbReference>
<evidence type="ECO:0000313" key="17">
    <source>
        <dbReference type="EMBL" id="CAH1243199.1"/>
    </source>
</evidence>
<evidence type="ECO:0000313" key="18">
    <source>
        <dbReference type="Proteomes" id="UP000838412"/>
    </source>
</evidence>
<evidence type="ECO:0000256" key="13">
    <source>
        <dbReference type="ARBA" id="ARBA00034099"/>
    </source>
</evidence>
<evidence type="ECO:0000256" key="4">
    <source>
        <dbReference type="ARBA" id="ARBA00022989"/>
    </source>
</evidence>
<dbReference type="PRINTS" id="PR00254">
    <property type="entry name" value="NICOTINICR"/>
</dbReference>
<dbReference type="InterPro" id="IPR002394">
    <property type="entry name" value="Nicotinic_acetylcholine_rcpt"/>
</dbReference>
<evidence type="ECO:0000256" key="1">
    <source>
        <dbReference type="ARBA" id="ARBA00022448"/>
    </source>
</evidence>
<feature type="transmembrane region" description="Helical" evidence="14">
    <location>
        <begin position="303"/>
        <end position="326"/>
    </location>
</feature>
<keyword evidence="4 14" id="KW-1133">Transmembrane helix</keyword>
<keyword evidence="12 14" id="KW-0407">Ion channel</keyword>
<keyword evidence="14" id="KW-0732">Signal</keyword>
<evidence type="ECO:0000256" key="10">
    <source>
        <dbReference type="ARBA" id="ARBA00023180"/>
    </source>
</evidence>
<dbReference type="AlphaFoldDB" id="A0A8J9YX26"/>
<dbReference type="GO" id="GO:0004888">
    <property type="term" value="F:transmembrane signaling receptor activity"/>
    <property type="evidence" value="ECO:0007669"/>
    <property type="project" value="InterPro"/>
</dbReference>
<feature type="transmembrane region" description="Helical" evidence="14">
    <location>
        <begin position="248"/>
        <end position="266"/>
    </location>
</feature>
<evidence type="ECO:0000256" key="6">
    <source>
        <dbReference type="ARBA" id="ARBA00023065"/>
    </source>
</evidence>
<comment type="caution">
    <text evidence="14">Lacks conserved residue(s) required for the propagation of feature annotation.</text>
</comment>
<dbReference type="Pfam" id="PF02932">
    <property type="entry name" value="Neur_chan_memb"/>
    <property type="match status" value="1"/>
</dbReference>
<evidence type="ECO:0000256" key="2">
    <source>
        <dbReference type="ARBA" id="ARBA00022475"/>
    </source>
</evidence>
<dbReference type="SUPFAM" id="SSF63712">
    <property type="entry name" value="Nicotinic receptor ligand binding domain-like"/>
    <property type="match status" value="1"/>
</dbReference>
<sequence>MMRTLRTATLTLLIVRGFLPAPSFFPPAFCQSTRMSLQDALLTNYSTCGAGALPVADPSTAINLLFGVAIHQILELRGTEQTLVTRLWLRMSWHDDFLQWNPANHGGIETLALPVKKVWTPDIFLYNNVHGEAGGLKKVADVVLDSDGNATWLQPGIFRSACSMDISLFPFDEQTCELHFGSWVHPTSRIDITPGEIDTSEYQENEQFLLAKSEIHKEVRSYDGNATYAKVKVRLQLKRRCDYYKFNMIQPWVILMVLNIAAFYIPADCGERLGFTITILLSLVLFQEVVAQQLPHTSTTTPLLSRFFAMTTGLVSFTILATILVTRLSYCTLPSRLLSPRIRRALLDKVAPRLGMGVSKPRKKLCVSFSDPNNETFIKHDTLISRSNSVCEVTTDHLVKDIAKFCRGFTLYLKAKHDAEDELEECKMAALVLDRIFLIIVGTLSAAQCFYFLAMEPDNC</sequence>
<feature type="signal peptide" evidence="14">
    <location>
        <begin position="1"/>
        <end position="20"/>
    </location>
</feature>
<keyword evidence="2" id="KW-1003">Cell membrane</keyword>
<proteinExistence type="inferred from homology"/>
<gene>
    <name evidence="17" type="primary">CHRNA6</name>
    <name evidence="17" type="ORF">BLAG_LOCUS6277</name>
</gene>
<dbReference type="InterPro" id="IPR006201">
    <property type="entry name" value="Neur_channel"/>
</dbReference>
<feature type="chain" id="PRO_5035490248" evidence="14">
    <location>
        <begin position="21"/>
        <end position="460"/>
    </location>
</feature>
<evidence type="ECO:0000256" key="11">
    <source>
        <dbReference type="ARBA" id="ARBA00023286"/>
    </source>
</evidence>
<organism evidence="17 18">
    <name type="scientific">Branchiostoma lanceolatum</name>
    <name type="common">Common lancelet</name>
    <name type="synonym">Amphioxus lanceolatum</name>
    <dbReference type="NCBI Taxonomy" id="7740"/>
    <lineage>
        <taxon>Eukaryota</taxon>
        <taxon>Metazoa</taxon>
        <taxon>Chordata</taxon>
        <taxon>Cephalochordata</taxon>
        <taxon>Leptocardii</taxon>
        <taxon>Amphioxiformes</taxon>
        <taxon>Branchiostomatidae</taxon>
        <taxon>Branchiostoma</taxon>
    </lineage>
</organism>
<evidence type="ECO:0000256" key="9">
    <source>
        <dbReference type="ARBA" id="ARBA00023170"/>
    </source>
</evidence>
<keyword evidence="3 14" id="KW-0812">Transmembrane</keyword>
<dbReference type="Proteomes" id="UP000838412">
    <property type="component" value="Chromosome 13"/>
</dbReference>
<keyword evidence="5" id="KW-0770">Synapse</keyword>
<dbReference type="InterPro" id="IPR038050">
    <property type="entry name" value="Neuro_actylchol_rec"/>
</dbReference>
<dbReference type="SUPFAM" id="SSF90112">
    <property type="entry name" value="Neurotransmitter-gated ion-channel transmembrane pore"/>
    <property type="match status" value="1"/>
</dbReference>
<name>A0A8J9YX26_BRALA</name>
<evidence type="ECO:0000256" key="12">
    <source>
        <dbReference type="ARBA" id="ARBA00023303"/>
    </source>
</evidence>
<dbReference type="Pfam" id="PF02931">
    <property type="entry name" value="Neur_chan_LBD"/>
    <property type="match status" value="1"/>
</dbReference>
<evidence type="ECO:0000256" key="3">
    <source>
        <dbReference type="ARBA" id="ARBA00022692"/>
    </source>
</evidence>
<feature type="domain" description="Neurotransmitter-gated ion-channel transmembrane" evidence="16">
    <location>
        <begin position="249"/>
        <end position="441"/>
    </location>
</feature>
<feature type="transmembrane region" description="Helical" evidence="14">
    <location>
        <begin position="436"/>
        <end position="454"/>
    </location>
</feature>
<evidence type="ECO:0000256" key="8">
    <source>
        <dbReference type="ARBA" id="ARBA00023157"/>
    </source>
</evidence>
<keyword evidence="9" id="KW-0675">Receptor</keyword>
<dbReference type="FunFam" id="2.70.170.10:FF:000030">
    <property type="entry name" value="AcetylCholine Receptor"/>
    <property type="match status" value="1"/>
</dbReference>
<dbReference type="InterPro" id="IPR036719">
    <property type="entry name" value="Neuro-gated_channel_TM_sf"/>
</dbReference>
<keyword evidence="11" id="KW-1071">Ligand-gated ion channel</keyword>
<evidence type="ECO:0000259" key="15">
    <source>
        <dbReference type="Pfam" id="PF02931"/>
    </source>
</evidence>
<evidence type="ECO:0000256" key="14">
    <source>
        <dbReference type="RuleBase" id="RU000687"/>
    </source>
</evidence>
<dbReference type="GO" id="GO:0022848">
    <property type="term" value="F:acetylcholine-gated monoatomic cation-selective channel activity"/>
    <property type="evidence" value="ECO:0007669"/>
    <property type="project" value="InterPro"/>
</dbReference>
<evidence type="ECO:0000256" key="5">
    <source>
        <dbReference type="ARBA" id="ARBA00023018"/>
    </source>
</evidence>
<feature type="domain" description="Neurotransmitter-gated ion-channel ligand-binding" evidence="15">
    <location>
        <begin position="37"/>
        <end position="240"/>
    </location>
</feature>
<comment type="subcellular location">
    <subcellularLocation>
        <location evidence="13">Synaptic cell membrane</location>
        <topology evidence="13">Multi-pass membrane protein</topology>
    </subcellularLocation>
</comment>
<dbReference type="PROSITE" id="PS00236">
    <property type="entry name" value="NEUROTR_ION_CHANNEL"/>
    <property type="match status" value="1"/>
</dbReference>
<dbReference type="CDD" id="cd19051">
    <property type="entry name" value="LGIC_TM_cation"/>
    <property type="match status" value="1"/>
</dbReference>
<dbReference type="InterPro" id="IPR006202">
    <property type="entry name" value="Neur_chan_lig-bd"/>
</dbReference>
<dbReference type="PRINTS" id="PR00252">
    <property type="entry name" value="NRIONCHANNEL"/>
</dbReference>
<dbReference type="OrthoDB" id="9994579at2759"/>
<dbReference type="InterPro" id="IPR006029">
    <property type="entry name" value="Neurotrans-gated_channel_TM"/>
</dbReference>
<dbReference type="PANTHER" id="PTHR18945">
    <property type="entry name" value="NEUROTRANSMITTER GATED ION CHANNEL"/>
    <property type="match status" value="1"/>
</dbReference>
<dbReference type="InterPro" id="IPR018000">
    <property type="entry name" value="Neurotransmitter_ion_chnl_CS"/>
</dbReference>
<keyword evidence="7 14" id="KW-0472">Membrane</keyword>